<dbReference type="PANTHER" id="PTHR15715:SF37">
    <property type="entry name" value="LD47843P"/>
    <property type="match status" value="1"/>
</dbReference>
<dbReference type="AlphaFoldDB" id="A0A9W8DHY2"/>
<dbReference type="InterPro" id="IPR008984">
    <property type="entry name" value="SMAD_FHA_dom_sf"/>
</dbReference>
<evidence type="ECO:0000313" key="4">
    <source>
        <dbReference type="Proteomes" id="UP001150569"/>
    </source>
</evidence>
<feature type="region of interest" description="Disordered" evidence="1">
    <location>
        <begin position="155"/>
        <end position="218"/>
    </location>
</feature>
<dbReference type="SUPFAM" id="SSF49879">
    <property type="entry name" value="SMAD/FHA domain"/>
    <property type="match status" value="1"/>
</dbReference>
<gene>
    <name evidence="3" type="ORF">IWQ60_010841</name>
</gene>
<feature type="region of interest" description="Disordered" evidence="1">
    <location>
        <begin position="247"/>
        <end position="411"/>
    </location>
</feature>
<dbReference type="OrthoDB" id="4096268at2759"/>
<protein>
    <recommendedName>
        <fullName evidence="2">FHA domain-containing protein</fullName>
    </recommendedName>
</protein>
<dbReference type="EMBL" id="JANBPT010001098">
    <property type="protein sequence ID" value="KAJ1910088.1"/>
    <property type="molecule type" value="Genomic_DNA"/>
</dbReference>
<sequence>MELPHPSPHPIDAFVTRSWENFDQTFPSGILVLVGEAPNSNVRRVVDLKKRTLVQRPGAPEAQPQPNNLVFDCPSISRRHAELWYSSDDQAYYVQDLGSRNGTTLNADFIATPGRPGDKVQLHHGDVVRFGRYRADSIGSYVALRVEIIDTEPFSDPDEETLRTQTLSLPPPSSQADHGAGTLCGDTLNRTARRRLSPVNTDDTYNSRHRGAGPSPPVTPQLVHALVALHDNLDRFLGGHRPSCITPGATTHPTPDLDATFAYPTGTLLHPDSPLESPDTRPQVASPPPGAAALAFMRSHQLPKSRHPHQVSSKLKAPIRRSPDKDPLASQTPLPRPDSQVLHHRRRSVPNFDSPSASAVHHDRSLKSLDPPAGPSRAYTAGAATQEPVSSSHDRPHGDYSTLPDSNPYWPSFSGRYTPDTSGITSSVQIDIPIDIFSSPFSFMYHSSAFSQLAMIPPRPLTESPLLDEMALRSQQAESPLLNEMALHSQQAESPLLDDMALHSQQAESPLFDETGLRSQQIEHFFGPQCISSYALPPPVLPQGSVAQDNFSSTQSSQAAPPGTGRTKSLQFNGANLASNLALVEEIISPLTLEPTTPGYADGYEADNDDVERQGLEGFHYSLADIPGITEDECYMVRLYQEFIDSLPDPPEDETTVATGKFALGPSTTRPPPTPVSPTPERCTRGTQTTARWPEVPTPARDPFEDLFDQEFASCLRLPPLQRPTEDRPHGHFTYPSVARGATETLDENDAALVRFNLELWNDPEQSDDSTIQKQDQKALYEEGNLVEDHPPEFHVNRSRRPSEAWRRKGRRAVERLITAFHRAHVSDQVARKERAASFSV</sequence>
<feature type="compositionally biased region" description="Polar residues" evidence="1">
    <location>
        <begin position="545"/>
        <end position="559"/>
    </location>
</feature>
<name>A0A9W8DHY2_9FUNG</name>
<accession>A0A9W8DHY2</accession>
<dbReference type="SMART" id="SM00240">
    <property type="entry name" value="FHA"/>
    <property type="match status" value="1"/>
</dbReference>
<dbReference type="InterPro" id="IPR051176">
    <property type="entry name" value="Cent_Immune-Sig_Mod"/>
</dbReference>
<feature type="compositionally biased region" description="Pro residues" evidence="1">
    <location>
        <begin position="669"/>
        <end position="678"/>
    </location>
</feature>
<proteinExistence type="predicted"/>
<organism evidence="3 4">
    <name type="scientific">Tieghemiomyces parasiticus</name>
    <dbReference type="NCBI Taxonomy" id="78921"/>
    <lineage>
        <taxon>Eukaryota</taxon>
        <taxon>Fungi</taxon>
        <taxon>Fungi incertae sedis</taxon>
        <taxon>Zoopagomycota</taxon>
        <taxon>Kickxellomycotina</taxon>
        <taxon>Dimargaritomycetes</taxon>
        <taxon>Dimargaritales</taxon>
        <taxon>Dimargaritaceae</taxon>
        <taxon>Tieghemiomyces</taxon>
    </lineage>
</organism>
<dbReference type="Proteomes" id="UP001150569">
    <property type="component" value="Unassembled WGS sequence"/>
</dbReference>
<comment type="caution">
    <text evidence="3">The sequence shown here is derived from an EMBL/GenBank/DDBJ whole genome shotgun (WGS) entry which is preliminary data.</text>
</comment>
<feature type="region of interest" description="Disordered" evidence="1">
    <location>
        <begin position="662"/>
        <end position="699"/>
    </location>
</feature>
<dbReference type="Gene3D" id="2.60.200.20">
    <property type="match status" value="1"/>
</dbReference>
<dbReference type="PANTHER" id="PTHR15715">
    <property type="entry name" value="CENTROSOMAL PROTEIN OF 170 KDA"/>
    <property type="match status" value="1"/>
</dbReference>
<feature type="domain" description="FHA" evidence="2">
    <location>
        <begin position="32"/>
        <end position="110"/>
    </location>
</feature>
<feature type="region of interest" description="Disordered" evidence="1">
    <location>
        <begin position="545"/>
        <end position="570"/>
    </location>
</feature>
<dbReference type="Pfam" id="PF00498">
    <property type="entry name" value="FHA"/>
    <property type="match status" value="1"/>
</dbReference>
<dbReference type="InterPro" id="IPR000253">
    <property type="entry name" value="FHA_dom"/>
</dbReference>
<keyword evidence="4" id="KW-1185">Reference proteome</keyword>
<evidence type="ECO:0000256" key="1">
    <source>
        <dbReference type="SAM" id="MobiDB-lite"/>
    </source>
</evidence>
<reference evidence="3" key="1">
    <citation type="submission" date="2022-07" db="EMBL/GenBank/DDBJ databases">
        <title>Phylogenomic reconstructions and comparative analyses of Kickxellomycotina fungi.</title>
        <authorList>
            <person name="Reynolds N.K."/>
            <person name="Stajich J.E."/>
            <person name="Barry K."/>
            <person name="Grigoriev I.V."/>
            <person name="Crous P."/>
            <person name="Smith M.E."/>
        </authorList>
    </citation>
    <scope>NUCLEOTIDE SEQUENCE</scope>
    <source>
        <strain evidence="3">RSA 861</strain>
    </source>
</reference>
<dbReference type="PROSITE" id="PS50006">
    <property type="entry name" value="FHA_DOMAIN"/>
    <property type="match status" value="1"/>
</dbReference>
<evidence type="ECO:0000313" key="3">
    <source>
        <dbReference type="EMBL" id="KAJ1910088.1"/>
    </source>
</evidence>
<evidence type="ECO:0000259" key="2">
    <source>
        <dbReference type="PROSITE" id="PS50006"/>
    </source>
</evidence>